<reference evidence="2 3" key="1">
    <citation type="submission" date="2021-01" db="EMBL/GenBank/DDBJ databases">
        <title>Draft genome sequence of Micromonospora sp. strain STR1_7.</title>
        <authorList>
            <person name="Karlyshev A."/>
            <person name="Jawad R."/>
        </authorList>
    </citation>
    <scope>NUCLEOTIDE SEQUENCE [LARGE SCALE GENOMIC DNA]</scope>
    <source>
        <strain evidence="2 3">STR1-7</strain>
    </source>
</reference>
<dbReference type="Gene3D" id="3.60.10.10">
    <property type="entry name" value="Endonuclease/exonuclease/phosphatase"/>
    <property type="match status" value="1"/>
</dbReference>
<dbReference type="EMBL" id="JAEVHM010000001">
    <property type="protein sequence ID" value="MBM0230460.1"/>
    <property type="molecule type" value="Genomic_DNA"/>
</dbReference>
<dbReference type="SUPFAM" id="SSF56219">
    <property type="entry name" value="DNase I-like"/>
    <property type="match status" value="1"/>
</dbReference>
<dbReference type="InterPro" id="IPR036691">
    <property type="entry name" value="Endo/exonu/phosph_ase_sf"/>
</dbReference>
<protein>
    <submittedName>
        <fullName evidence="2">Endonuclease/exonuclease/phosphatase family protein</fullName>
    </submittedName>
</protein>
<feature type="domain" description="Endonuclease/exonuclease/phosphatase" evidence="1">
    <location>
        <begin position="5"/>
        <end position="189"/>
    </location>
</feature>
<name>A0ABS1XMG4_9ACTN</name>
<dbReference type="RefSeq" id="WP_203172936.1">
    <property type="nucleotide sequence ID" value="NZ_JAEVHM010000001.1"/>
</dbReference>
<keyword evidence="2" id="KW-0540">Nuclease</keyword>
<sequence length="300" mass="32273">MLSILTINVQAAALARAQNLLTWLLQRDDHVIILTETSNGPGTRHLLTGLRAAGIFVTHQPSIDGDRSCAIASRIPTRPAPDLTAGISLPGRAPAVTLDTHPDVTILGLYVPSSDRAPAKLAKKRAFLTTVTDALTQLSAADRAHLVVGGDYNVISRDHQPRYPGFRPFEYEFLDALTALKLTDVHRTLHPELQAHSWIGRAGNGYRFDYLHAGPGLLPHLAAAAYLHQPRLAGLTDHAAHSIDIDMLDAAVSTVPALGRPTLLRRPVLAASHFEGSTAVTVKPCQICAGWQDTFVTEGS</sequence>
<proteinExistence type="predicted"/>
<comment type="caution">
    <text evidence="2">The sequence shown here is derived from an EMBL/GenBank/DDBJ whole genome shotgun (WGS) entry which is preliminary data.</text>
</comment>
<keyword evidence="3" id="KW-1185">Reference proteome</keyword>
<dbReference type="GO" id="GO:0004519">
    <property type="term" value="F:endonuclease activity"/>
    <property type="evidence" value="ECO:0007669"/>
    <property type="project" value="UniProtKB-KW"/>
</dbReference>
<evidence type="ECO:0000313" key="2">
    <source>
        <dbReference type="EMBL" id="MBM0230460.1"/>
    </source>
</evidence>
<gene>
    <name evidence="2" type="ORF">JNW91_00385</name>
</gene>
<dbReference type="Proteomes" id="UP000601027">
    <property type="component" value="Unassembled WGS sequence"/>
</dbReference>
<evidence type="ECO:0000313" key="3">
    <source>
        <dbReference type="Proteomes" id="UP000601027"/>
    </source>
</evidence>
<keyword evidence="2" id="KW-0255">Endonuclease</keyword>
<organism evidence="2 3">
    <name type="scientific">Micromonospora parastrephiae</name>
    <dbReference type="NCBI Taxonomy" id="2806101"/>
    <lineage>
        <taxon>Bacteria</taxon>
        <taxon>Bacillati</taxon>
        <taxon>Actinomycetota</taxon>
        <taxon>Actinomycetes</taxon>
        <taxon>Micromonosporales</taxon>
        <taxon>Micromonosporaceae</taxon>
        <taxon>Micromonospora</taxon>
    </lineage>
</organism>
<evidence type="ECO:0000259" key="1">
    <source>
        <dbReference type="Pfam" id="PF03372"/>
    </source>
</evidence>
<keyword evidence="2" id="KW-0378">Hydrolase</keyword>
<dbReference type="InterPro" id="IPR005135">
    <property type="entry name" value="Endo/exonuclease/phosphatase"/>
</dbReference>
<accession>A0ABS1XMG4</accession>
<dbReference type="Pfam" id="PF03372">
    <property type="entry name" value="Exo_endo_phos"/>
    <property type="match status" value="1"/>
</dbReference>